<reference evidence="1 2" key="1">
    <citation type="submission" date="2022-04" db="EMBL/GenBank/DDBJ databases">
        <title>Hymenobacter sp. isolated from the air.</title>
        <authorList>
            <person name="Won M."/>
            <person name="Lee C.-M."/>
            <person name="Woen H.-Y."/>
            <person name="Kwon S.-W."/>
        </authorList>
    </citation>
    <scope>NUCLEOTIDE SEQUENCE [LARGE SCALE GENOMIC DNA]</scope>
    <source>
        <strain evidence="2">5413 J-13</strain>
    </source>
</reference>
<gene>
    <name evidence="1" type="ORF">MUN82_02095</name>
</gene>
<sequence>MPKRNPVAVTFSEHLLGNFRNDTLVLSANYSECGEFGGHREMIKIYMRAEEQRQARQADWNWAAVPLTAVWYLDTARCSQPNSMLSLVKQQQITVSHEEAIVEYIQTMLTRNLADNGMTLTNGSNRYSVKRTNRESLHVEYRDVRRAWDGFERLRERIFEK</sequence>
<name>A0A8T9SUR4_9BACT</name>
<dbReference type="Proteomes" id="UP000829925">
    <property type="component" value="Chromosome"/>
</dbReference>
<dbReference type="KEGG" id="haei:MUN82_02095"/>
<keyword evidence="2" id="KW-1185">Reference proteome</keyword>
<evidence type="ECO:0000313" key="1">
    <source>
        <dbReference type="EMBL" id="UOR05902.1"/>
    </source>
</evidence>
<accession>A0A8T9SUR4</accession>
<dbReference type="AlphaFoldDB" id="A0A8T9SUR4"/>
<evidence type="ECO:0000313" key="2">
    <source>
        <dbReference type="Proteomes" id="UP000829925"/>
    </source>
</evidence>
<dbReference type="RefSeq" id="WP_245094547.1">
    <property type="nucleotide sequence ID" value="NZ_CP095053.1"/>
</dbReference>
<protein>
    <submittedName>
        <fullName evidence="1">Uncharacterized protein</fullName>
    </submittedName>
</protein>
<dbReference type="EMBL" id="CP095053">
    <property type="protein sequence ID" value="UOR05902.1"/>
    <property type="molecule type" value="Genomic_DNA"/>
</dbReference>
<organism evidence="1 2">
    <name type="scientific">Hymenobacter aerilatus</name>
    <dbReference type="NCBI Taxonomy" id="2932251"/>
    <lineage>
        <taxon>Bacteria</taxon>
        <taxon>Pseudomonadati</taxon>
        <taxon>Bacteroidota</taxon>
        <taxon>Cytophagia</taxon>
        <taxon>Cytophagales</taxon>
        <taxon>Hymenobacteraceae</taxon>
        <taxon>Hymenobacter</taxon>
    </lineage>
</organism>
<proteinExistence type="predicted"/>